<dbReference type="AlphaFoldDB" id="A0A0D7AT32"/>
<reference evidence="1 2" key="1">
    <citation type="journal article" date="2015" name="Fungal Genet. Biol.">
        <title>Evolution of novel wood decay mechanisms in Agaricales revealed by the genome sequences of Fistulina hepatica and Cylindrobasidium torrendii.</title>
        <authorList>
            <person name="Floudas D."/>
            <person name="Held B.W."/>
            <person name="Riley R."/>
            <person name="Nagy L.G."/>
            <person name="Koehler G."/>
            <person name="Ransdell A.S."/>
            <person name="Younus H."/>
            <person name="Chow J."/>
            <person name="Chiniquy J."/>
            <person name="Lipzen A."/>
            <person name="Tritt A."/>
            <person name="Sun H."/>
            <person name="Haridas S."/>
            <person name="LaButti K."/>
            <person name="Ohm R.A."/>
            <person name="Kues U."/>
            <person name="Blanchette R.A."/>
            <person name="Grigoriev I.V."/>
            <person name="Minto R.E."/>
            <person name="Hibbett D.S."/>
        </authorList>
    </citation>
    <scope>NUCLEOTIDE SEQUENCE [LARGE SCALE GENOMIC DNA]</scope>
    <source>
        <strain evidence="1 2">FP15055 ss-10</strain>
    </source>
</reference>
<dbReference type="InterPro" id="IPR041078">
    <property type="entry name" value="Plavaka"/>
</dbReference>
<keyword evidence="2" id="KW-1185">Reference proteome</keyword>
<dbReference type="OrthoDB" id="2418900at2759"/>
<dbReference type="Pfam" id="PF18759">
    <property type="entry name" value="Plavaka"/>
    <property type="match status" value="1"/>
</dbReference>
<organism evidence="1 2">
    <name type="scientific">Cylindrobasidium torrendii FP15055 ss-10</name>
    <dbReference type="NCBI Taxonomy" id="1314674"/>
    <lineage>
        <taxon>Eukaryota</taxon>
        <taxon>Fungi</taxon>
        <taxon>Dikarya</taxon>
        <taxon>Basidiomycota</taxon>
        <taxon>Agaricomycotina</taxon>
        <taxon>Agaricomycetes</taxon>
        <taxon>Agaricomycetidae</taxon>
        <taxon>Agaricales</taxon>
        <taxon>Marasmiineae</taxon>
        <taxon>Physalacriaceae</taxon>
        <taxon>Cylindrobasidium</taxon>
    </lineage>
</organism>
<protein>
    <submittedName>
        <fullName evidence="1">Uncharacterized protein</fullName>
    </submittedName>
</protein>
<accession>A0A0D7AT32</accession>
<sequence length="602" mass="67597">MYTVHGHLSAHMKMKPECGRWYAHMQEVRAGKQRAREPTIVPGSIHDMTAAHFAPEEGEDDDDDVPMAAEPAVNTAASSSIATADTDDEDLNEDILEQEEDAACERLLRDWIHNQSEHDDLMVINQPDVAIGQPGPGPTTLRARLGQMVGARARHLDNEANDTTEVTEQHPTAGIAITMSSRLYERWDALFGAAQLPKDKRMDGSGQPDLEGLYHPFASKLDWDVAQWMVGEGIGHGSFNRLLQIEGLRERLGLSYKHAVGLHERVDAIPHRAGQWYDKHITFPDRPDEVFILRHRDILECIQSLWADPKLSKHIVYKPCKLFQKSTGTEEHGSRLYNEMWTGQWWWFVQDKLPKGHTLAPVIIATDKTQLTQFLGSKQAYPVYLTLGNIPNQLRRKPSEQACILVGYLPIEKAAKPGLSKRGFSGRQQRIFHAAMGHLLAPLVDAGKNGVEMTGGDGQVRIVHPILAAYVADYPEQCLVTCSKSGTCPKCTCGTDNLHDYKTNFPLRTQVKMKEIMESARTNATSNTAYYNECMSHDVNGNVTTPFWTNLPYTDIHLSQTPDVLHQLYQGVIKHLVKWCQSMGTEQELDRRIRRLPPGLGL</sequence>
<name>A0A0D7AT32_9AGAR</name>
<gene>
    <name evidence="1" type="ORF">CYLTODRAFT_384674</name>
</gene>
<proteinExistence type="predicted"/>
<dbReference type="EMBL" id="KN880962">
    <property type="protein sequence ID" value="KIY61367.1"/>
    <property type="molecule type" value="Genomic_DNA"/>
</dbReference>
<dbReference type="STRING" id="1314674.A0A0D7AT32"/>
<evidence type="ECO:0000313" key="1">
    <source>
        <dbReference type="EMBL" id="KIY61367.1"/>
    </source>
</evidence>
<evidence type="ECO:0000313" key="2">
    <source>
        <dbReference type="Proteomes" id="UP000054007"/>
    </source>
</evidence>
<dbReference type="Proteomes" id="UP000054007">
    <property type="component" value="Unassembled WGS sequence"/>
</dbReference>